<feature type="domain" description="ATP-grasp" evidence="1">
    <location>
        <begin position="66"/>
        <end position="254"/>
    </location>
</feature>
<dbReference type="Gene3D" id="3.30.470.20">
    <property type="entry name" value="ATP-grasp fold, B domain"/>
    <property type="match status" value="1"/>
</dbReference>
<dbReference type="PROSITE" id="PS50975">
    <property type="entry name" value="ATP_GRASP"/>
    <property type="match status" value="1"/>
</dbReference>
<proteinExistence type="predicted"/>
<gene>
    <name evidence="2" type="ORF">S06H3_31306</name>
</gene>
<dbReference type="GO" id="GO:0005524">
    <property type="term" value="F:ATP binding"/>
    <property type="evidence" value="ECO:0007669"/>
    <property type="project" value="InterPro"/>
</dbReference>
<sequence length="257" mass="29441">MRKDKNTEIIIREAEKLGLKAENIYPKRKLIELTKDSKKFLVQGNLRINLNRFGTRNIPLFKDLSYFFWQKNNVPIPKTITAFSLPEAKREIGKIPPPLVIKDAQASQSKNIWVNISNLPKALSILKNLFSNPPTKAVIIQEFIRGKEFRILVLKDEILGIARLIPPFLIGDGRSTIKRLIKELERKINRQIAIDQAMKDLIKAQGFSFSSILPTDQKLFLKEYSKIGQGGQIENFSLSLIHPEIKKCASRQLKRLA</sequence>
<dbReference type="InterPro" id="IPR011761">
    <property type="entry name" value="ATP-grasp"/>
</dbReference>
<comment type="caution">
    <text evidence="2">The sequence shown here is derived from an EMBL/GenBank/DDBJ whole genome shotgun (WGS) entry which is preliminary data.</text>
</comment>
<dbReference type="EMBL" id="BARV01018525">
    <property type="protein sequence ID" value="GAI20648.1"/>
    <property type="molecule type" value="Genomic_DNA"/>
</dbReference>
<dbReference type="GO" id="GO:0046872">
    <property type="term" value="F:metal ion binding"/>
    <property type="evidence" value="ECO:0007669"/>
    <property type="project" value="InterPro"/>
</dbReference>
<protein>
    <recommendedName>
        <fullName evidence="1">ATP-grasp domain-containing protein</fullName>
    </recommendedName>
</protein>
<dbReference type="SUPFAM" id="SSF56059">
    <property type="entry name" value="Glutathione synthetase ATP-binding domain-like"/>
    <property type="match status" value="1"/>
</dbReference>
<reference evidence="2" key="1">
    <citation type="journal article" date="2014" name="Front. Microbiol.">
        <title>High frequency of phylogenetically diverse reductive dehalogenase-homologous genes in deep subseafloor sedimentary metagenomes.</title>
        <authorList>
            <person name="Kawai M."/>
            <person name="Futagami T."/>
            <person name="Toyoda A."/>
            <person name="Takaki Y."/>
            <person name="Nishi S."/>
            <person name="Hori S."/>
            <person name="Arai W."/>
            <person name="Tsubouchi T."/>
            <person name="Morono Y."/>
            <person name="Uchiyama I."/>
            <person name="Ito T."/>
            <person name="Fujiyama A."/>
            <person name="Inagaki F."/>
            <person name="Takami H."/>
        </authorList>
    </citation>
    <scope>NUCLEOTIDE SEQUENCE</scope>
    <source>
        <strain evidence="2">Expedition CK06-06</strain>
    </source>
</reference>
<evidence type="ECO:0000313" key="2">
    <source>
        <dbReference type="EMBL" id="GAI20648.1"/>
    </source>
</evidence>
<evidence type="ECO:0000259" key="1">
    <source>
        <dbReference type="PROSITE" id="PS50975"/>
    </source>
</evidence>
<accession>X1LNI6</accession>
<name>X1LNI6_9ZZZZ</name>
<dbReference type="AlphaFoldDB" id="X1LNI6"/>
<organism evidence="2">
    <name type="scientific">marine sediment metagenome</name>
    <dbReference type="NCBI Taxonomy" id="412755"/>
    <lineage>
        <taxon>unclassified sequences</taxon>
        <taxon>metagenomes</taxon>
        <taxon>ecological metagenomes</taxon>
    </lineage>
</organism>